<protein>
    <submittedName>
        <fullName evidence="2">Uncharacterized protein</fullName>
    </submittedName>
</protein>
<evidence type="ECO:0000313" key="3">
    <source>
        <dbReference type="Proteomes" id="UP001558613"/>
    </source>
</evidence>
<evidence type="ECO:0000256" key="1">
    <source>
        <dbReference type="SAM" id="MobiDB-lite"/>
    </source>
</evidence>
<dbReference type="EMBL" id="JAYMGO010000021">
    <property type="protein sequence ID" value="KAL1253516.1"/>
    <property type="molecule type" value="Genomic_DNA"/>
</dbReference>
<gene>
    <name evidence="2" type="ORF">QQF64_018209</name>
</gene>
<proteinExistence type="predicted"/>
<feature type="region of interest" description="Disordered" evidence="1">
    <location>
        <begin position="1"/>
        <end position="66"/>
    </location>
</feature>
<reference evidence="2 3" key="1">
    <citation type="submission" date="2023-09" db="EMBL/GenBank/DDBJ databases">
        <authorList>
            <person name="Wang M."/>
        </authorList>
    </citation>
    <scope>NUCLEOTIDE SEQUENCE [LARGE SCALE GENOMIC DNA]</scope>
    <source>
        <strain evidence="2">GT-2023</strain>
        <tissue evidence="2">Liver</tissue>
    </source>
</reference>
<sequence length="66" mass="7766">METRTEKQTSAPQEKSRQRLVRRESMDRIKPSFSHDPDRPVNIHSEETSACSQEHTTSQRQQQLKT</sequence>
<dbReference type="Proteomes" id="UP001558613">
    <property type="component" value="Unassembled WGS sequence"/>
</dbReference>
<accession>A0ABR3LN69</accession>
<organism evidence="2 3">
    <name type="scientific">Cirrhinus molitorella</name>
    <name type="common">mud carp</name>
    <dbReference type="NCBI Taxonomy" id="172907"/>
    <lineage>
        <taxon>Eukaryota</taxon>
        <taxon>Metazoa</taxon>
        <taxon>Chordata</taxon>
        <taxon>Craniata</taxon>
        <taxon>Vertebrata</taxon>
        <taxon>Euteleostomi</taxon>
        <taxon>Actinopterygii</taxon>
        <taxon>Neopterygii</taxon>
        <taxon>Teleostei</taxon>
        <taxon>Ostariophysi</taxon>
        <taxon>Cypriniformes</taxon>
        <taxon>Cyprinidae</taxon>
        <taxon>Labeoninae</taxon>
        <taxon>Labeonini</taxon>
        <taxon>Cirrhinus</taxon>
    </lineage>
</organism>
<feature type="compositionally biased region" description="Polar residues" evidence="1">
    <location>
        <begin position="48"/>
        <end position="66"/>
    </location>
</feature>
<evidence type="ECO:0000313" key="2">
    <source>
        <dbReference type="EMBL" id="KAL1253516.1"/>
    </source>
</evidence>
<feature type="compositionally biased region" description="Basic and acidic residues" evidence="1">
    <location>
        <begin position="14"/>
        <end position="47"/>
    </location>
</feature>
<keyword evidence="3" id="KW-1185">Reference proteome</keyword>
<name>A0ABR3LN69_9TELE</name>
<comment type="caution">
    <text evidence="2">The sequence shown here is derived from an EMBL/GenBank/DDBJ whole genome shotgun (WGS) entry which is preliminary data.</text>
</comment>